<gene>
    <name evidence="2" type="primary">BBOV_IV011000</name>
</gene>
<sequence length="193" mass="21730">MGNNADVSSEKHARVASGTTPKTGHATHEHTGNGIDNAISDLNIAQKVDTIAGVNLCLKVLRRYGHHHGDVHNGLVGVHLENDVAVLYIPDHTFIIDLLVTDPYYQDTVFYLLAWLWSNSALVKVGYHLLQKVSKLASQLDRPFMSFSNLIDLRNERVKECFGDDLEQPRIKFKPSGGYEPYLLNYKQAYQRI</sequence>
<feature type="region of interest" description="Disordered" evidence="1">
    <location>
        <begin position="1"/>
        <end position="32"/>
    </location>
</feature>
<reference evidence="2" key="1">
    <citation type="journal article" date="2014" name="BMC Genomics">
        <title>The Babesia bovis gene and promoter model: an update from full-length EST analysis.</title>
        <authorList>
            <person name="Yamagishi J."/>
            <person name="Wakaguri H."/>
            <person name="Yokoyama N."/>
            <person name="Yamashita R."/>
            <person name="Suzuki Y."/>
            <person name="Xuan X."/>
            <person name="Igarashi I."/>
        </authorList>
    </citation>
    <scope>NUCLEOTIDE SEQUENCE</scope>
    <source>
        <strain evidence="2">Texas</strain>
    </source>
</reference>
<evidence type="ECO:0000313" key="2">
    <source>
        <dbReference type="EMBL" id="BAN64899.1"/>
    </source>
</evidence>
<dbReference type="EMBL" id="AK441105">
    <property type="protein sequence ID" value="BAN64899.1"/>
    <property type="molecule type" value="mRNA"/>
</dbReference>
<accession>S6BFK0</accession>
<organism evidence="2">
    <name type="scientific">Babesia bovis</name>
    <dbReference type="NCBI Taxonomy" id="5865"/>
    <lineage>
        <taxon>Eukaryota</taxon>
        <taxon>Sar</taxon>
        <taxon>Alveolata</taxon>
        <taxon>Apicomplexa</taxon>
        <taxon>Aconoidasida</taxon>
        <taxon>Piroplasmida</taxon>
        <taxon>Babesiidae</taxon>
        <taxon>Babesia</taxon>
    </lineage>
</organism>
<name>S6BFK0_BABBO</name>
<dbReference type="VEuPathDB" id="PiroplasmaDB:BBOV_IV011000"/>
<proteinExistence type="evidence at transcript level"/>
<evidence type="ECO:0000256" key="1">
    <source>
        <dbReference type="SAM" id="MobiDB-lite"/>
    </source>
</evidence>
<dbReference type="AlphaFoldDB" id="S6BFK0"/>
<protein>
    <submittedName>
        <fullName evidence="2">Uncharacterized protein</fullName>
    </submittedName>
</protein>